<dbReference type="PANTHER" id="PTHR23024">
    <property type="entry name" value="ARYLACETAMIDE DEACETYLASE"/>
    <property type="match status" value="1"/>
</dbReference>
<dbReference type="Gene3D" id="3.40.50.1820">
    <property type="entry name" value="alpha/beta hydrolase"/>
    <property type="match status" value="1"/>
</dbReference>
<reference evidence="3" key="1">
    <citation type="submission" date="2025-08" db="UniProtKB">
        <authorList>
            <consortium name="RefSeq"/>
        </authorList>
    </citation>
    <scope>IDENTIFICATION</scope>
</reference>
<sequence>MDSMSKLQLKYASPVIRVYEDGHVERLKGTDREPPDIIIETISGVSVRLYLPEEITSQPTKKLPILIYYHGGGFCTKSVSSPTYHNYLNSLAFHAKVLGVSVEYRLAPEFPLPTAFNDSWTALQWVLSHVNGGDEQ</sequence>
<dbReference type="GO" id="GO:0016787">
    <property type="term" value="F:hydrolase activity"/>
    <property type="evidence" value="ECO:0007669"/>
    <property type="project" value="InterPro"/>
</dbReference>
<dbReference type="PANTHER" id="PTHR23024:SF589">
    <property type="entry name" value="CARBOXYLESTERASE 17-RELATED"/>
    <property type="match status" value="1"/>
</dbReference>
<accession>A0AB40B1Q2</accession>
<dbReference type="InterPro" id="IPR013094">
    <property type="entry name" value="AB_hydrolase_3"/>
</dbReference>
<proteinExistence type="predicted"/>
<dbReference type="GeneID" id="120257150"/>
<name>A0AB40B1Q2_DIOCR</name>
<dbReference type="InterPro" id="IPR050466">
    <property type="entry name" value="Carboxylest/Gibb_receptor"/>
</dbReference>
<gene>
    <name evidence="3" type="primary">LOC120257150</name>
</gene>
<evidence type="ECO:0000313" key="2">
    <source>
        <dbReference type="Proteomes" id="UP001515500"/>
    </source>
</evidence>
<protein>
    <submittedName>
        <fullName evidence="3">Tuliposide A-converting enzyme b1, amyloplastic-like</fullName>
    </submittedName>
</protein>
<evidence type="ECO:0000313" key="3">
    <source>
        <dbReference type="RefSeq" id="XP_039120678.1"/>
    </source>
</evidence>
<feature type="domain" description="Alpha/beta hydrolase fold-3" evidence="1">
    <location>
        <begin position="66"/>
        <end position="130"/>
    </location>
</feature>
<dbReference type="Proteomes" id="UP001515500">
    <property type="component" value="Unplaced"/>
</dbReference>
<evidence type="ECO:0000259" key="1">
    <source>
        <dbReference type="Pfam" id="PF07859"/>
    </source>
</evidence>
<dbReference type="AlphaFoldDB" id="A0AB40B1Q2"/>
<dbReference type="InterPro" id="IPR029058">
    <property type="entry name" value="AB_hydrolase_fold"/>
</dbReference>
<dbReference type="Pfam" id="PF07859">
    <property type="entry name" value="Abhydrolase_3"/>
    <property type="match status" value="1"/>
</dbReference>
<dbReference type="SUPFAM" id="SSF53474">
    <property type="entry name" value="alpha/beta-Hydrolases"/>
    <property type="match status" value="1"/>
</dbReference>
<keyword evidence="2" id="KW-1185">Reference proteome</keyword>
<organism evidence="2 3">
    <name type="scientific">Dioscorea cayennensis subsp. rotundata</name>
    <name type="common">White Guinea yam</name>
    <name type="synonym">Dioscorea rotundata</name>
    <dbReference type="NCBI Taxonomy" id="55577"/>
    <lineage>
        <taxon>Eukaryota</taxon>
        <taxon>Viridiplantae</taxon>
        <taxon>Streptophyta</taxon>
        <taxon>Embryophyta</taxon>
        <taxon>Tracheophyta</taxon>
        <taxon>Spermatophyta</taxon>
        <taxon>Magnoliopsida</taxon>
        <taxon>Liliopsida</taxon>
        <taxon>Dioscoreales</taxon>
        <taxon>Dioscoreaceae</taxon>
        <taxon>Dioscorea</taxon>
    </lineage>
</organism>
<dbReference type="RefSeq" id="XP_039120678.1">
    <property type="nucleotide sequence ID" value="XM_039264744.1"/>
</dbReference>